<evidence type="ECO:0008006" key="3">
    <source>
        <dbReference type="Google" id="ProtNLM"/>
    </source>
</evidence>
<dbReference type="SUPFAM" id="SSF50965">
    <property type="entry name" value="Galactose oxidase, central domain"/>
    <property type="match status" value="1"/>
</dbReference>
<name>X6LVH7_RETFI</name>
<dbReference type="InterPro" id="IPR015915">
    <property type="entry name" value="Kelch-typ_b-propeller"/>
</dbReference>
<proteinExistence type="predicted"/>
<protein>
    <recommendedName>
        <fullName evidence="3">Kelch motif family protein</fullName>
    </recommendedName>
</protein>
<sequence>MSNQAFQTLKKLPIPLASSQCVLHKHELLLCGGSGQRDCYSYHTIKNEYKFICEYPSDVVISGYCVVKLVDNKNKNKDSNEITLLSFGGDETSKRHTLMMKYVSVWSSHSQIDKSNNYNKWIQFTDNYDNPIIIKIDHDFCDGMRSVIGGSNNHLLFITHYPNDIRVFDLNTFQLIKYDNLPTDYFEYHCFVLKSENGQEMIGKKIEMLLFCRKDGLLIEYDENDNTFQFHQLPVYKDIESFYKYAYVCINDTILFFGGSYGISNCSNISMSVHKYSIQEKTWNTFKHTLPSPLNLCAAILNEEDNDIHIIGGRDDKLRLVSTHMKTKVRIWDVSQLVIVYLFICFDEIKKILLINK</sequence>
<comment type="caution">
    <text evidence="1">The sequence shown here is derived from an EMBL/GenBank/DDBJ whole genome shotgun (WGS) entry which is preliminary data.</text>
</comment>
<reference evidence="1 2" key="1">
    <citation type="journal article" date="2013" name="Curr. Biol.">
        <title>The Genome of the Foraminiferan Reticulomyxa filosa.</title>
        <authorList>
            <person name="Glockner G."/>
            <person name="Hulsmann N."/>
            <person name="Schleicher M."/>
            <person name="Noegel A.A."/>
            <person name="Eichinger L."/>
            <person name="Gallinger C."/>
            <person name="Pawlowski J."/>
            <person name="Sierra R."/>
            <person name="Euteneuer U."/>
            <person name="Pillet L."/>
            <person name="Moustafa A."/>
            <person name="Platzer M."/>
            <person name="Groth M."/>
            <person name="Szafranski K."/>
            <person name="Schliwa M."/>
        </authorList>
    </citation>
    <scope>NUCLEOTIDE SEQUENCE [LARGE SCALE GENOMIC DNA]</scope>
</reference>
<keyword evidence="2" id="KW-1185">Reference proteome</keyword>
<dbReference type="Gene3D" id="2.120.10.80">
    <property type="entry name" value="Kelch-type beta propeller"/>
    <property type="match status" value="2"/>
</dbReference>
<dbReference type="InterPro" id="IPR011043">
    <property type="entry name" value="Gal_Oxase/kelch_b-propeller"/>
</dbReference>
<evidence type="ECO:0000313" key="2">
    <source>
        <dbReference type="Proteomes" id="UP000023152"/>
    </source>
</evidence>
<organism evidence="1 2">
    <name type="scientific">Reticulomyxa filosa</name>
    <dbReference type="NCBI Taxonomy" id="46433"/>
    <lineage>
        <taxon>Eukaryota</taxon>
        <taxon>Sar</taxon>
        <taxon>Rhizaria</taxon>
        <taxon>Retaria</taxon>
        <taxon>Foraminifera</taxon>
        <taxon>Monothalamids</taxon>
        <taxon>Reticulomyxidae</taxon>
        <taxon>Reticulomyxa</taxon>
    </lineage>
</organism>
<dbReference type="Proteomes" id="UP000023152">
    <property type="component" value="Unassembled WGS sequence"/>
</dbReference>
<dbReference type="EMBL" id="ASPP01027668">
    <property type="protein sequence ID" value="ETO05908.1"/>
    <property type="molecule type" value="Genomic_DNA"/>
</dbReference>
<dbReference type="OrthoDB" id="432528at2759"/>
<dbReference type="AlphaFoldDB" id="X6LVH7"/>
<evidence type="ECO:0000313" key="1">
    <source>
        <dbReference type="EMBL" id="ETO05908.1"/>
    </source>
</evidence>
<gene>
    <name evidence="1" type="ORF">RFI_31490</name>
</gene>
<accession>X6LVH7</accession>